<organism evidence="12 13">
    <name type="scientific">Diploptera punctata</name>
    <name type="common">Pacific beetle cockroach</name>
    <dbReference type="NCBI Taxonomy" id="6984"/>
    <lineage>
        <taxon>Eukaryota</taxon>
        <taxon>Metazoa</taxon>
        <taxon>Ecdysozoa</taxon>
        <taxon>Arthropoda</taxon>
        <taxon>Hexapoda</taxon>
        <taxon>Insecta</taxon>
        <taxon>Pterygota</taxon>
        <taxon>Neoptera</taxon>
        <taxon>Polyneoptera</taxon>
        <taxon>Dictyoptera</taxon>
        <taxon>Blattodea</taxon>
        <taxon>Blaberoidea</taxon>
        <taxon>Blaberidae</taxon>
        <taxon>Diplopterinae</taxon>
        <taxon>Diploptera</taxon>
    </lineage>
</organism>
<comment type="caution">
    <text evidence="12">The sequence shown here is derived from an EMBL/GenBank/DDBJ whole genome shotgun (WGS) entry which is preliminary data.</text>
</comment>
<keyword evidence="13" id="KW-1185">Reference proteome</keyword>
<reference evidence="12" key="1">
    <citation type="journal article" date="2023" name="IScience">
        <title>Live-bearing cockroach genome reveals convergent evolutionary mechanisms linked to viviparity in insects and beyond.</title>
        <authorList>
            <person name="Fouks B."/>
            <person name="Harrison M.C."/>
            <person name="Mikhailova A.A."/>
            <person name="Marchal E."/>
            <person name="English S."/>
            <person name="Carruthers M."/>
            <person name="Jennings E.C."/>
            <person name="Chiamaka E.L."/>
            <person name="Frigard R.A."/>
            <person name="Pippel M."/>
            <person name="Attardo G.M."/>
            <person name="Benoit J.B."/>
            <person name="Bornberg-Bauer E."/>
            <person name="Tobe S.S."/>
        </authorList>
    </citation>
    <scope>NUCLEOTIDE SEQUENCE</scope>
    <source>
        <strain evidence="12">Stay&amp;Tobe</strain>
    </source>
</reference>
<name>A0AAD8E7F1_DIPPU</name>
<feature type="transmembrane region" description="Helical" evidence="10">
    <location>
        <begin position="132"/>
        <end position="154"/>
    </location>
</feature>
<feature type="domain" description="Membrane insertase YidC/Oxa/ALB C-terminal" evidence="11">
    <location>
        <begin position="134"/>
        <end position="230"/>
    </location>
</feature>
<evidence type="ECO:0000256" key="1">
    <source>
        <dbReference type="ARBA" id="ARBA00004448"/>
    </source>
</evidence>
<evidence type="ECO:0000256" key="8">
    <source>
        <dbReference type="ARBA" id="ARBA00023136"/>
    </source>
</evidence>
<dbReference type="GO" id="GO:0032979">
    <property type="term" value="P:protein insertion into mitochondrial inner membrane from matrix"/>
    <property type="evidence" value="ECO:0007669"/>
    <property type="project" value="TreeGrafter"/>
</dbReference>
<comment type="subcellular location">
    <subcellularLocation>
        <location evidence="9">Membrane</location>
        <topology evidence="9">Multi-pass membrane protein</topology>
    </subcellularLocation>
    <subcellularLocation>
        <location evidence="1">Mitochondrion inner membrane</location>
        <topology evidence="1">Multi-pass membrane protein</topology>
    </subcellularLocation>
</comment>
<dbReference type="Proteomes" id="UP001233999">
    <property type="component" value="Unassembled WGS sequence"/>
</dbReference>
<dbReference type="InterPro" id="IPR028055">
    <property type="entry name" value="YidC/Oxa/ALB_C"/>
</dbReference>
<keyword evidence="8 10" id="KW-0472">Membrane</keyword>
<evidence type="ECO:0000259" key="11">
    <source>
        <dbReference type="Pfam" id="PF02096"/>
    </source>
</evidence>
<dbReference type="PANTHER" id="PTHR12428">
    <property type="entry name" value="OXA1"/>
    <property type="match status" value="1"/>
</dbReference>
<sequence>MATVGSRCNVTCLKYRNAVGILGYLKHDGIVKLESVRFHHIRSDLWRSYTRCFQHKKLYSAIQKNGFGDYNCKSSQHRCNIPEPPPVPPEITQQVVENVVGEPTFASLGLGGWSPVGLVQNCLEYLHIGCDIPWWTSIMIGTVVVRILMFPLVIMSQRNAAKMTNNMPQMQTLQLKMTEARQTGNQLEAARYGQELVLFMREKQLNPLKNVLVPLAQAPLFISFFMGFERYGKCSSRKYEDRWSVLVHRLDCS</sequence>
<keyword evidence="5" id="KW-0809">Transit peptide</keyword>
<dbReference type="CDD" id="cd20069">
    <property type="entry name" value="5TM_Oxa1-like"/>
    <property type="match status" value="1"/>
</dbReference>
<comment type="similarity">
    <text evidence="2 9">Belongs to the OXA1/ALB3/YidC family.</text>
</comment>
<evidence type="ECO:0000256" key="9">
    <source>
        <dbReference type="RuleBase" id="RU003945"/>
    </source>
</evidence>
<evidence type="ECO:0000256" key="7">
    <source>
        <dbReference type="ARBA" id="ARBA00023128"/>
    </source>
</evidence>
<keyword evidence="6 10" id="KW-1133">Transmembrane helix</keyword>
<dbReference type="Pfam" id="PF02096">
    <property type="entry name" value="60KD_IMP"/>
    <property type="match status" value="1"/>
</dbReference>
<evidence type="ECO:0000313" key="13">
    <source>
        <dbReference type="Proteomes" id="UP001233999"/>
    </source>
</evidence>
<protein>
    <recommendedName>
        <fullName evidence="11">Membrane insertase YidC/Oxa/ALB C-terminal domain-containing protein</fullName>
    </recommendedName>
</protein>
<keyword evidence="3 9" id="KW-0812">Transmembrane</keyword>
<dbReference type="AlphaFoldDB" id="A0AAD8E7F1"/>
<dbReference type="PANTHER" id="PTHR12428:SF66">
    <property type="entry name" value="MITOCHONDRIAL INNER MEMBRANE PROTEIN OXA1L"/>
    <property type="match status" value="1"/>
</dbReference>
<dbReference type="GO" id="GO:0005743">
    <property type="term" value="C:mitochondrial inner membrane"/>
    <property type="evidence" value="ECO:0007669"/>
    <property type="project" value="UniProtKB-SubCell"/>
</dbReference>
<evidence type="ECO:0000256" key="6">
    <source>
        <dbReference type="ARBA" id="ARBA00022989"/>
    </source>
</evidence>
<dbReference type="GO" id="GO:0032977">
    <property type="term" value="F:membrane insertase activity"/>
    <property type="evidence" value="ECO:0007669"/>
    <property type="project" value="InterPro"/>
</dbReference>
<evidence type="ECO:0000256" key="2">
    <source>
        <dbReference type="ARBA" id="ARBA00009877"/>
    </source>
</evidence>
<evidence type="ECO:0000256" key="5">
    <source>
        <dbReference type="ARBA" id="ARBA00022946"/>
    </source>
</evidence>
<reference evidence="12" key="2">
    <citation type="submission" date="2023-05" db="EMBL/GenBank/DDBJ databases">
        <authorList>
            <person name="Fouks B."/>
        </authorList>
    </citation>
    <scope>NUCLEOTIDE SEQUENCE</scope>
    <source>
        <strain evidence="12">Stay&amp;Tobe</strain>
        <tissue evidence="12">Testes</tissue>
    </source>
</reference>
<gene>
    <name evidence="12" type="ORF">L9F63_004416</name>
</gene>
<keyword evidence="4" id="KW-0999">Mitochondrion inner membrane</keyword>
<evidence type="ECO:0000256" key="10">
    <source>
        <dbReference type="SAM" id="Phobius"/>
    </source>
</evidence>
<dbReference type="InterPro" id="IPR001708">
    <property type="entry name" value="YidC/ALB3/OXA1/COX18"/>
</dbReference>
<dbReference type="EMBL" id="JASPKZ010008367">
    <property type="protein sequence ID" value="KAJ9579943.1"/>
    <property type="molecule type" value="Genomic_DNA"/>
</dbReference>
<proteinExistence type="inferred from homology"/>
<evidence type="ECO:0000256" key="4">
    <source>
        <dbReference type="ARBA" id="ARBA00022792"/>
    </source>
</evidence>
<evidence type="ECO:0000256" key="3">
    <source>
        <dbReference type="ARBA" id="ARBA00022692"/>
    </source>
</evidence>
<accession>A0AAD8E7F1</accession>
<keyword evidence="7" id="KW-0496">Mitochondrion</keyword>
<evidence type="ECO:0000313" key="12">
    <source>
        <dbReference type="EMBL" id="KAJ9579943.1"/>
    </source>
</evidence>